<sequence length="309" mass="34198">MFVGTGTPTPGIRDLLVDLSRLPEVAVVVDIEIYTDGSAMDGTDYLGGGISIRYPNGEKESMSIAAGRHGSSFRAEAMALTTTPRWLDVGKKCGNLLILTDSQALVRKLEEGAEKSTSELENETWRLIYRVARRDNTRMHIQWIPGHCGVDGNEEADRLANQGQMLDQFDTAIDFASAKNFVRKHVLKTVSAPQNVHESQPTGIRLPPRRDKESGLTRRERVVLAQLRCNEKSHILQQYLYSTGAADSEACLTCGASPDNLDHVLKECPTGAPYRDSLPENPKDALWTDPVRVVEFLRAFDRIPVAPIV</sequence>
<gene>
    <name evidence="3" type="ORF">ElyMa_006432700</name>
</gene>
<protein>
    <submittedName>
        <fullName evidence="3">Ribonuclease H</fullName>
    </submittedName>
</protein>
<dbReference type="PROSITE" id="PS50879">
    <property type="entry name" value="RNASE_H_1"/>
    <property type="match status" value="1"/>
</dbReference>
<organism evidence="3 4">
    <name type="scientific">Elysia marginata</name>
    <dbReference type="NCBI Taxonomy" id="1093978"/>
    <lineage>
        <taxon>Eukaryota</taxon>
        <taxon>Metazoa</taxon>
        <taxon>Spiralia</taxon>
        <taxon>Lophotrochozoa</taxon>
        <taxon>Mollusca</taxon>
        <taxon>Gastropoda</taxon>
        <taxon>Heterobranchia</taxon>
        <taxon>Euthyneura</taxon>
        <taxon>Panpulmonata</taxon>
        <taxon>Sacoglossa</taxon>
        <taxon>Placobranchoidea</taxon>
        <taxon>Plakobranchidae</taxon>
        <taxon>Elysia</taxon>
    </lineage>
</organism>
<dbReference type="EMBL" id="BMAT01012908">
    <property type="protein sequence ID" value="GFS01879.1"/>
    <property type="molecule type" value="Genomic_DNA"/>
</dbReference>
<evidence type="ECO:0000313" key="3">
    <source>
        <dbReference type="EMBL" id="GFS01879.1"/>
    </source>
</evidence>
<dbReference type="SUPFAM" id="SSF53098">
    <property type="entry name" value="Ribonuclease H-like"/>
    <property type="match status" value="1"/>
</dbReference>
<dbReference type="GO" id="GO:0004523">
    <property type="term" value="F:RNA-DNA hybrid ribonuclease activity"/>
    <property type="evidence" value="ECO:0007669"/>
    <property type="project" value="InterPro"/>
</dbReference>
<comment type="caution">
    <text evidence="3">The sequence shown here is derived from an EMBL/GenBank/DDBJ whole genome shotgun (WGS) entry which is preliminary data.</text>
</comment>
<feature type="domain" description="RNase H type-1" evidence="2">
    <location>
        <begin position="27"/>
        <end position="165"/>
    </location>
</feature>
<dbReference type="InterPro" id="IPR002156">
    <property type="entry name" value="RNaseH_domain"/>
</dbReference>
<evidence type="ECO:0000313" key="4">
    <source>
        <dbReference type="Proteomes" id="UP000762676"/>
    </source>
</evidence>
<dbReference type="Gene3D" id="3.30.420.10">
    <property type="entry name" value="Ribonuclease H-like superfamily/Ribonuclease H"/>
    <property type="match status" value="1"/>
</dbReference>
<dbReference type="Pfam" id="PF00075">
    <property type="entry name" value="RNase_H"/>
    <property type="match status" value="1"/>
</dbReference>
<evidence type="ECO:0000259" key="2">
    <source>
        <dbReference type="PROSITE" id="PS50879"/>
    </source>
</evidence>
<reference evidence="3 4" key="1">
    <citation type="journal article" date="2021" name="Elife">
        <title>Chloroplast acquisition without the gene transfer in kleptoplastic sea slugs, Plakobranchus ocellatus.</title>
        <authorList>
            <person name="Maeda T."/>
            <person name="Takahashi S."/>
            <person name="Yoshida T."/>
            <person name="Shimamura S."/>
            <person name="Takaki Y."/>
            <person name="Nagai Y."/>
            <person name="Toyoda A."/>
            <person name="Suzuki Y."/>
            <person name="Arimoto A."/>
            <person name="Ishii H."/>
            <person name="Satoh N."/>
            <person name="Nishiyama T."/>
            <person name="Hasebe M."/>
            <person name="Maruyama T."/>
            <person name="Minagawa J."/>
            <person name="Obokata J."/>
            <person name="Shigenobu S."/>
        </authorList>
    </citation>
    <scope>NUCLEOTIDE SEQUENCE [LARGE SCALE GENOMIC DNA]</scope>
</reference>
<evidence type="ECO:0000256" key="1">
    <source>
        <dbReference type="SAM" id="MobiDB-lite"/>
    </source>
</evidence>
<dbReference type="CDD" id="cd09276">
    <property type="entry name" value="Rnase_HI_RT_non_LTR"/>
    <property type="match status" value="1"/>
</dbReference>
<dbReference type="InterPro" id="IPR012337">
    <property type="entry name" value="RNaseH-like_sf"/>
</dbReference>
<feature type="region of interest" description="Disordered" evidence="1">
    <location>
        <begin position="193"/>
        <end position="212"/>
    </location>
</feature>
<accession>A0AAV4HVA2</accession>
<dbReference type="InterPro" id="IPR036397">
    <property type="entry name" value="RNaseH_sf"/>
</dbReference>
<keyword evidence="4" id="KW-1185">Reference proteome</keyword>
<dbReference type="GO" id="GO:0003676">
    <property type="term" value="F:nucleic acid binding"/>
    <property type="evidence" value="ECO:0007669"/>
    <property type="project" value="InterPro"/>
</dbReference>
<dbReference type="AlphaFoldDB" id="A0AAV4HVA2"/>
<dbReference type="Proteomes" id="UP000762676">
    <property type="component" value="Unassembled WGS sequence"/>
</dbReference>
<proteinExistence type="predicted"/>
<feature type="compositionally biased region" description="Polar residues" evidence="1">
    <location>
        <begin position="193"/>
        <end position="202"/>
    </location>
</feature>
<name>A0AAV4HVA2_9GAST</name>